<dbReference type="NCBIfam" id="TIGR00785">
    <property type="entry name" value="dass"/>
    <property type="match status" value="1"/>
</dbReference>
<name>A0A0X3TN42_9RHOB</name>
<dbReference type="EMBL" id="LQBP01000012">
    <property type="protein sequence ID" value="KUJ77168.1"/>
    <property type="molecule type" value="Genomic_DNA"/>
</dbReference>
<evidence type="ECO:0000256" key="4">
    <source>
        <dbReference type="ARBA" id="ARBA00022989"/>
    </source>
</evidence>
<feature type="transmembrane region" description="Helical" evidence="6">
    <location>
        <begin position="123"/>
        <end position="152"/>
    </location>
</feature>
<proteinExistence type="predicted"/>
<dbReference type="STRING" id="1685378.AVO44_18340"/>
<sequence length="462" mass="48291">MKLNTLTIAAGLVVLLVPVLVPAPAGMSEPSWRASGLAVTMAFWWLTEALPLAATALLPLACAPILALAELDDVARSYSDPLVILFLGGFLIAKAIEKSDLHCRLATALVRRAGTSPRRVLGAFMACTAFLSLWISNTASAMVVAPIAAAIVSAHDDDRGFCTALMLGVAFSATIGGMGSLIGTPPNAIFAAYVSTTYDVTVGFAQWAVIGIPVAFVLLLVTWVFLAWVSPGVRKGELHVLDERSGMQVSLAERRVAIVAGLTATAWLSRPLVEWLLPTLEFSDAGIAMIAAVTLFIVSDGKGSRLLDWETGSSIRWDVLILFGGGLALANIIQSSGLAESMGGRFQVIAHWPELAVLFTIAGLIVYLGELASNTAMAAIFLPIAGAIATGLGSDPVTFLLPIALAASIGFMLPVATPPNAIVFANPAVTRQSMLRAGAPLDLIALVITVVLTSILGPWLLM</sequence>
<evidence type="ECO:0000256" key="5">
    <source>
        <dbReference type="ARBA" id="ARBA00023136"/>
    </source>
</evidence>
<feature type="transmembrane region" description="Helical" evidence="6">
    <location>
        <begin position="399"/>
        <end position="422"/>
    </location>
</feature>
<accession>A0A0X3TN42</accession>
<evidence type="ECO:0000256" key="6">
    <source>
        <dbReference type="SAM" id="Phobius"/>
    </source>
</evidence>
<feature type="transmembrane region" description="Helical" evidence="6">
    <location>
        <begin position="319"/>
        <end position="337"/>
    </location>
</feature>
<evidence type="ECO:0000313" key="8">
    <source>
        <dbReference type="Proteomes" id="UP000053690"/>
    </source>
</evidence>
<evidence type="ECO:0000256" key="1">
    <source>
        <dbReference type="ARBA" id="ARBA00004141"/>
    </source>
</evidence>
<dbReference type="GO" id="GO:0005886">
    <property type="term" value="C:plasma membrane"/>
    <property type="evidence" value="ECO:0007669"/>
    <property type="project" value="TreeGrafter"/>
</dbReference>
<comment type="caution">
    <text evidence="7">The sequence shown here is derived from an EMBL/GenBank/DDBJ whole genome shotgun (WGS) entry which is preliminary data.</text>
</comment>
<dbReference type="AlphaFoldDB" id="A0A0X3TN42"/>
<keyword evidence="5 6" id="KW-0472">Membrane</keyword>
<dbReference type="PROSITE" id="PS01271">
    <property type="entry name" value="NA_SULFATE"/>
    <property type="match status" value="1"/>
</dbReference>
<dbReference type="PANTHER" id="PTHR10283">
    <property type="entry name" value="SOLUTE CARRIER FAMILY 13 MEMBER"/>
    <property type="match status" value="1"/>
</dbReference>
<evidence type="ECO:0000313" key="7">
    <source>
        <dbReference type="EMBL" id="KUJ77168.1"/>
    </source>
</evidence>
<evidence type="ECO:0000256" key="3">
    <source>
        <dbReference type="ARBA" id="ARBA00022692"/>
    </source>
</evidence>
<feature type="transmembrane region" description="Helical" evidence="6">
    <location>
        <begin position="349"/>
        <end position="368"/>
    </location>
</feature>
<dbReference type="RefSeq" id="WP_068340318.1">
    <property type="nucleotide sequence ID" value="NZ_LQBP01000012.1"/>
</dbReference>
<comment type="subcellular location">
    <subcellularLocation>
        <location evidence="1">Membrane</location>
        <topology evidence="1">Multi-pass membrane protein</topology>
    </subcellularLocation>
</comment>
<evidence type="ECO:0000256" key="2">
    <source>
        <dbReference type="ARBA" id="ARBA00022448"/>
    </source>
</evidence>
<dbReference type="OrthoDB" id="9766267at2"/>
<dbReference type="InterPro" id="IPR031312">
    <property type="entry name" value="Na/sul_symport_CS"/>
</dbReference>
<feature type="transmembrane region" description="Helical" evidence="6">
    <location>
        <begin position="49"/>
        <end position="71"/>
    </location>
</feature>
<keyword evidence="3 6" id="KW-0812">Transmembrane</keyword>
<keyword evidence="4 6" id="KW-1133">Transmembrane helix</keyword>
<feature type="transmembrane region" description="Helical" evidence="6">
    <location>
        <begin position="375"/>
        <end position="393"/>
    </location>
</feature>
<gene>
    <name evidence="7" type="ORF">AVO44_18340</name>
</gene>
<organism evidence="7 8">
    <name type="scientific">Ruegeria profundi</name>
    <dbReference type="NCBI Taxonomy" id="1685378"/>
    <lineage>
        <taxon>Bacteria</taxon>
        <taxon>Pseudomonadati</taxon>
        <taxon>Pseudomonadota</taxon>
        <taxon>Alphaproteobacteria</taxon>
        <taxon>Rhodobacterales</taxon>
        <taxon>Roseobacteraceae</taxon>
        <taxon>Ruegeria</taxon>
    </lineage>
</organism>
<feature type="transmembrane region" description="Helical" evidence="6">
    <location>
        <begin position="204"/>
        <end position="230"/>
    </location>
</feature>
<dbReference type="GO" id="GO:0015141">
    <property type="term" value="F:succinate transmembrane transporter activity"/>
    <property type="evidence" value="ECO:0007669"/>
    <property type="project" value="UniProtKB-ARBA"/>
</dbReference>
<dbReference type="InterPro" id="IPR001898">
    <property type="entry name" value="SLC13A/DASS"/>
</dbReference>
<dbReference type="Proteomes" id="UP000053690">
    <property type="component" value="Unassembled WGS sequence"/>
</dbReference>
<dbReference type="PANTHER" id="PTHR10283:SF82">
    <property type="entry name" value="SOLUTE CARRIER FAMILY 13 MEMBER 2"/>
    <property type="match status" value="1"/>
</dbReference>
<feature type="transmembrane region" description="Helical" evidence="6">
    <location>
        <begin position="443"/>
        <end position="461"/>
    </location>
</feature>
<evidence type="ECO:0008006" key="9">
    <source>
        <dbReference type="Google" id="ProtNLM"/>
    </source>
</evidence>
<protein>
    <recommendedName>
        <fullName evidence="9">Anion transporter</fullName>
    </recommendedName>
</protein>
<dbReference type="CDD" id="cd01115">
    <property type="entry name" value="SLC13_permease"/>
    <property type="match status" value="1"/>
</dbReference>
<keyword evidence="8" id="KW-1185">Reference proteome</keyword>
<dbReference type="Pfam" id="PF00939">
    <property type="entry name" value="Na_sulph_symp"/>
    <property type="match status" value="1"/>
</dbReference>
<keyword evidence="2" id="KW-0813">Transport</keyword>
<reference evidence="8" key="1">
    <citation type="submission" date="2015-12" db="EMBL/GenBank/DDBJ databases">
        <authorList>
            <person name="Zhang G."/>
            <person name="Stingl U."/>
        </authorList>
    </citation>
    <scope>NUCLEOTIDE SEQUENCE [LARGE SCALE GENOMIC DNA]</scope>
    <source>
        <strain evidence="8">ZGT108</strain>
    </source>
</reference>
<feature type="transmembrane region" description="Helical" evidence="6">
    <location>
        <begin position="275"/>
        <end position="298"/>
    </location>
</feature>
<feature type="transmembrane region" description="Helical" evidence="6">
    <location>
        <begin position="164"/>
        <end position="184"/>
    </location>
</feature>